<sequence>MEPIADARGATRRFLTEVQAVHGIAVSERAMGTVQLVVVCGDHGDSGGACRVCACGPELPVRADPSVRQG</sequence>
<keyword evidence="2" id="KW-1185">Reference proteome</keyword>
<organism evidence="1 2">
    <name type="scientific">Streptomyces cyanogenus</name>
    <dbReference type="NCBI Taxonomy" id="80860"/>
    <lineage>
        <taxon>Bacteria</taxon>
        <taxon>Bacillati</taxon>
        <taxon>Actinomycetota</taxon>
        <taxon>Actinomycetes</taxon>
        <taxon>Kitasatosporales</taxon>
        <taxon>Streptomycetaceae</taxon>
        <taxon>Streptomyces</taxon>
    </lineage>
</organism>
<protein>
    <submittedName>
        <fullName evidence="1">Uncharacterized protein</fullName>
    </submittedName>
</protein>
<dbReference type="Proteomes" id="UP000663908">
    <property type="component" value="Chromosome"/>
</dbReference>
<dbReference type="EMBL" id="CP071839">
    <property type="protein sequence ID" value="QTD95957.1"/>
    <property type="molecule type" value="Genomic_DNA"/>
</dbReference>
<name>A0ABX7THL8_STRCY</name>
<accession>A0ABX7THL8</accession>
<evidence type="ECO:0000313" key="2">
    <source>
        <dbReference type="Proteomes" id="UP000663908"/>
    </source>
</evidence>
<evidence type="ECO:0000313" key="1">
    <source>
        <dbReference type="EMBL" id="QTD95957.1"/>
    </source>
</evidence>
<proteinExistence type="predicted"/>
<gene>
    <name evidence="1" type="ORF">S1361_01300</name>
</gene>
<reference evidence="1 2" key="1">
    <citation type="submission" date="2021-03" db="EMBL/GenBank/DDBJ databases">
        <title>Complete genome sequence of Streptomyces cyanogenus S136, producer of anticancer angucycline landomycin A.</title>
        <authorList>
            <person name="Hrab P."/>
            <person name="Ruckert C."/>
            <person name="Busche T."/>
            <person name="Ostash I."/>
            <person name="Kalinowski J."/>
            <person name="Fedorenko V."/>
            <person name="Yushchuk O."/>
            <person name="Ostash B."/>
        </authorList>
    </citation>
    <scope>NUCLEOTIDE SEQUENCE [LARGE SCALE GENOMIC DNA]</scope>
    <source>
        <strain evidence="1 2">S136</strain>
    </source>
</reference>